<dbReference type="Proteomes" id="UP000031004">
    <property type="component" value="Unassembled WGS sequence"/>
</dbReference>
<gene>
    <name evidence="1" type="ORF">QQ44_22245</name>
</gene>
<reference evidence="1 2" key="1">
    <citation type="submission" date="2014-11" db="EMBL/GenBank/DDBJ databases">
        <title>Mycobacterium setense Manresensis Genome.</title>
        <authorList>
            <person name="Rech G."/>
            <person name="Sumoy L."/>
        </authorList>
    </citation>
    <scope>NUCLEOTIDE SEQUENCE [LARGE SCALE GENOMIC DNA]</scope>
    <source>
        <strain evidence="1 2">Manresensis</strain>
    </source>
</reference>
<proteinExistence type="predicted"/>
<evidence type="ECO:0000313" key="2">
    <source>
        <dbReference type="Proteomes" id="UP000031004"/>
    </source>
</evidence>
<dbReference type="RefSeq" id="WP_039324845.1">
    <property type="nucleotide sequence ID" value="NZ_JTLZ01000010.1"/>
</dbReference>
<dbReference type="EMBL" id="JTLZ01000010">
    <property type="protein sequence ID" value="KHO20969.1"/>
    <property type="molecule type" value="Genomic_DNA"/>
</dbReference>
<keyword evidence="2" id="KW-1185">Reference proteome</keyword>
<organism evidence="1 2">
    <name type="scientific">Mycolicibacterium setense</name>
    <dbReference type="NCBI Taxonomy" id="431269"/>
    <lineage>
        <taxon>Bacteria</taxon>
        <taxon>Bacillati</taxon>
        <taxon>Actinomycetota</taxon>
        <taxon>Actinomycetes</taxon>
        <taxon>Mycobacteriales</taxon>
        <taxon>Mycobacteriaceae</taxon>
        <taxon>Mycolicibacterium</taxon>
    </lineage>
</organism>
<comment type="caution">
    <text evidence="1">The sequence shown here is derived from an EMBL/GenBank/DDBJ whole genome shotgun (WGS) entry which is preliminary data.</text>
</comment>
<name>A0ABR4YPS6_9MYCO</name>
<accession>A0ABR4YPS6</accession>
<evidence type="ECO:0000313" key="1">
    <source>
        <dbReference type="EMBL" id="KHO20969.1"/>
    </source>
</evidence>
<sequence>MQRNTFLRHARGLVKGPIAWIHTRASLTPQERHNLRMNNTPVAVLTASLGGGSHSAPKPSQTQIPLI</sequence>
<protein>
    <submittedName>
        <fullName evidence="1">Uncharacterized protein</fullName>
    </submittedName>
</protein>